<dbReference type="AlphaFoldDB" id="A0A927GW86"/>
<protein>
    <submittedName>
        <fullName evidence="1">Uncharacterized protein</fullName>
    </submittedName>
</protein>
<evidence type="ECO:0000313" key="2">
    <source>
        <dbReference type="Proteomes" id="UP000610558"/>
    </source>
</evidence>
<keyword evidence="2" id="KW-1185">Reference proteome</keyword>
<dbReference type="Proteomes" id="UP000610558">
    <property type="component" value="Unassembled WGS sequence"/>
</dbReference>
<reference evidence="1" key="1">
    <citation type="submission" date="2020-09" db="EMBL/GenBank/DDBJ databases">
        <authorList>
            <person name="Yoon J.-W."/>
        </authorList>
    </citation>
    <scope>NUCLEOTIDE SEQUENCE</scope>
    <source>
        <strain evidence="1">KMU-158</strain>
    </source>
</reference>
<gene>
    <name evidence="1" type="ORF">IB286_07590</name>
</gene>
<organism evidence="1 2">
    <name type="scientific">Spongiibacter pelagi</name>
    <dbReference type="NCBI Taxonomy" id="2760804"/>
    <lineage>
        <taxon>Bacteria</taxon>
        <taxon>Pseudomonadati</taxon>
        <taxon>Pseudomonadota</taxon>
        <taxon>Gammaproteobacteria</taxon>
        <taxon>Cellvibrionales</taxon>
        <taxon>Spongiibacteraceae</taxon>
        <taxon>Spongiibacter</taxon>
    </lineage>
</organism>
<dbReference type="EMBL" id="JACXLD010000003">
    <property type="protein sequence ID" value="MBD2858873.1"/>
    <property type="molecule type" value="Genomic_DNA"/>
</dbReference>
<accession>A0A927GW86</accession>
<evidence type="ECO:0000313" key="1">
    <source>
        <dbReference type="EMBL" id="MBD2858873.1"/>
    </source>
</evidence>
<comment type="caution">
    <text evidence="1">The sequence shown here is derived from an EMBL/GenBank/DDBJ whole genome shotgun (WGS) entry which is preliminary data.</text>
</comment>
<proteinExistence type="predicted"/>
<sequence>MGYKDVKAQVLACLKDGAVSHQERADIDVKNLLATGQVSLDDVATIIGRSRGSQYSSSPHHVVDDVEVHIIKTKYGDEDWYIKWYFIEPNSVFISVHH</sequence>
<dbReference type="RefSeq" id="WP_190764133.1">
    <property type="nucleotide sequence ID" value="NZ_JACXLD010000003.1"/>
</dbReference>
<name>A0A927GW86_9GAMM</name>